<organism evidence="8">
    <name type="scientific">Cyprinus carpio</name>
    <name type="common">Common carp</name>
    <dbReference type="NCBI Taxonomy" id="7962"/>
    <lineage>
        <taxon>Eukaryota</taxon>
        <taxon>Metazoa</taxon>
        <taxon>Chordata</taxon>
        <taxon>Craniata</taxon>
        <taxon>Vertebrata</taxon>
        <taxon>Euteleostomi</taxon>
        <taxon>Actinopterygii</taxon>
        <taxon>Neopterygii</taxon>
        <taxon>Teleostei</taxon>
        <taxon>Ostariophysi</taxon>
        <taxon>Cypriniformes</taxon>
        <taxon>Cyprinidae</taxon>
        <taxon>Cyprininae</taxon>
        <taxon>Cyprinus</taxon>
    </lineage>
</organism>
<dbReference type="KEGG" id="ccar:109060512"/>
<proteinExistence type="predicted"/>
<feature type="domain" description="Fucolectin tachylectin-4 pentraxin-1" evidence="7">
    <location>
        <begin position="509"/>
        <end position="652"/>
    </location>
</feature>
<dbReference type="PANTHER" id="PTHR45713">
    <property type="entry name" value="FTP DOMAIN-CONTAINING PROTEIN"/>
    <property type="match status" value="1"/>
</dbReference>
<evidence type="ECO:0000256" key="3">
    <source>
        <dbReference type="ARBA" id="ARBA00022723"/>
    </source>
</evidence>
<name>A0A9Q9X6P3_CYPCA</name>
<keyword evidence="5" id="KW-1015">Disulfide bond</keyword>
<feature type="domain" description="Fucolectin tachylectin-4 pentraxin-1" evidence="7">
    <location>
        <begin position="188"/>
        <end position="331"/>
    </location>
</feature>
<reference evidence="8" key="1">
    <citation type="submission" date="2025-08" db="UniProtKB">
        <authorList>
            <consortium name="RefSeq"/>
        </authorList>
    </citation>
    <scope>IDENTIFICATION</scope>
    <source>
        <tissue evidence="8">Muscle</tissue>
    </source>
</reference>
<feature type="domain" description="Fucolectin tachylectin-4 pentraxin-1" evidence="7">
    <location>
        <begin position="358"/>
        <end position="507"/>
    </location>
</feature>
<evidence type="ECO:0000313" key="8">
    <source>
        <dbReference type="RefSeq" id="XP_042596221.1"/>
    </source>
</evidence>
<dbReference type="SMART" id="SM00607">
    <property type="entry name" value="FTP"/>
    <property type="match status" value="4"/>
</dbReference>
<evidence type="ECO:0000256" key="1">
    <source>
        <dbReference type="ARBA" id="ARBA00004613"/>
    </source>
</evidence>
<dbReference type="Proteomes" id="UP001155660">
    <property type="component" value="Chromosome B16"/>
</dbReference>
<keyword evidence="2" id="KW-0964">Secreted</keyword>
<gene>
    <name evidence="8" type="primary">LOC109060512</name>
</gene>
<feature type="chain" id="PRO_5040516107" evidence="6">
    <location>
        <begin position="31"/>
        <end position="652"/>
    </location>
</feature>
<accession>A0A9Q9X6P3</accession>
<dbReference type="OrthoDB" id="547680at2759"/>
<evidence type="ECO:0000259" key="7">
    <source>
        <dbReference type="SMART" id="SM00607"/>
    </source>
</evidence>
<keyword evidence="4" id="KW-0106">Calcium</keyword>
<evidence type="ECO:0000256" key="2">
    <source>
        <dbReference type="ARBA" id="ARBA00022525"/>
    </source>
</evidence>
<feature type="signal peptide" evidence="6">
    <location>
        <begin position="1"/>
        <end position="30"/>
    </location>
</feature>
<dbReference type="InterPro" id="IPR006585">
    <property type="entry name" value="FTP1"/>
</dbReference>
<evidence type="ECO:0000256" key="4">
    <source>
        <dbReference type="ARBA" id="ARBA00022837"/>
    </source>
</evidence>
<dbReference type="AlphaFoldDB" id="A0A9Q9X6P3"/>
<feature type="domain" description="Fucolectin tachylectin-4 pentraxin-1" evidence="7">
    <location>
        <begin position="37"/>
        <end position="186"/>
    </location>
</feature>
<dbReference type="GeneID" id="109060512"/>
<evidence type="ECO:0000256" key="6">
    <source>
        <dbReference type="SAM" id="SignalP"/>
    </source>
</evidence>
<keyword evidence="6" id="KW-0732">Signal</keyword>
<dbReference type="PANTHER" id="PTHR45713:SF8">
    <property type="entry name" value="SI:CH211-215K15.4"/>
    <property type="match status" value="1"/>
</dbReference>
<dbReference type="Pfam" id="PF22633">
    <property type="entry name" value="F5_F8_type_C_2"/>
    <property type="match status" value="4"/>
</dbReference>
<keyword evidence="3" id="KW-0479">Metal-binding</keyword>
<dbReference type="RefSeq" id="XP_042596221.1">
    <property type="nucleotide sequence ID" value="XM_042740287.1"/>
</dbReference>
<comment type="subcellular location">
    <subcellularLocation>
        <location evidence="1">Secreted</location>
    </subcellularLocation>
</comment>
<dbReference type="GO" id="GO:0005576">
    <property type="term" value="C:extracellular region"/>
    <property type="evidence" value="ECO:0007669"/>
    <property type="project" value="UniProtKB-SubCell"/>
</dbReference>
<dbReference type="GO" id="GO:0046872">
    <property type="term" value="F:metal ion binding"/>
    <property type="evidence" value="ECO:0007669"/>
    <property type="project" value="UniProtKB-KW"/>
</dbReference>
<sequence length="652" mass="71567">MGVSSSNPGSRTMDMHVFFLLCTFVVPCFTDTTTAEARNLALYGKATQSDLVENPWSADGHAINAVDGNRDSHYEHGSCTATTLQDDPWWRLDLLDKYVVTSITITNRKDCCPERLDGAEIHIGNSLLNNGNSNPMAGKISSIPGGRSLTFKWKKGIPGRYINVVIPGSNRLLTLCEVEVYGYPAPDGENVALKGRATQISLYGNGFASNAVDGNKDGVYGHGSCTHTNKALNPWWRLDLLKRHKVFSVVITNTVDSVPQRLNGAEIRIGNSLDNNGNNNPRCAVISSISPGFSSTFECDGMEGRYINVVIPGREEYLTLCEVEVYGSPLDWKMKMHIFFILWIFVMPYFTDSTAAKARNLALYGKATQSDLVENPWSADGHAINAVDGNRDSHYEHGSCTATTLQDDPWWRLDLLDKYVVTSITITNRKDCCPEMLDGAEIHIGNSLLNNGNSNPMAGKIPSIPGGRSLTFKWKKGIPGRYINVVIPGSNRLLTLCEVEVYGYPAPDGENVALKGRATQISLYGNGFAFNAVDGNKDGVYVHGSCTHTDKALNPWWRLDLLKRHKVFSVIITNTADNVPQRLNGAEIRIGNSLDNNGNNNPRCALISSISPGFSSTFECDGMEGRYVNVVIPGREEYLTLCEVEVYGSPLD</sequence>
<evidence type="ECO:0000256" key="5">
    <source>
        <dbReference type="ARBA" id="ARBA00023157"/>
    </source>
</evidence>
<protein>
    <submittedName>
        <fullName evidence="8">Uncharacterized protein LOC109060512</fullName>
    </submittedName>
</protein>
<dbReference type="InterPro" id="IPR051941">
    <property type="entry name" value="BG_Antigen-Binding_Lectin"/>
</dbReference>